<organism evidence="7 8">
    <name type="scientific">Variovorax defluvii</name>
    <dbReference type="NCBI Taxonomy" id="913761"/>
    <lineage>
        <taxon>Bacteria</taxon>
        <taxon>Pseudomonadati</taxon>
        <taxon>Pseudomonadota</taxon>
        <taxon>Betaproteobacteria</taxon>
        <taxon>Burkholderiales</taxon>
        <taxon>Comamonadaceae</taxon>
        <taxon>Variovorax</taxon>
    </lineage>
</organism>
<keyword evidence="5" id="KW-0408">Iron</keyword>
<dbReference type="Proteomes" id="UP001500975">
    <property type="component" value="Unassembled WGS sequence"/>
</dbReference>
<dbReference type="InterPro" id="IPR004574">
    <property type="entry name" value="Alkb"/>
</dbReference>
<evidence type="ECO:0000256" key="4">
    <source>
        <dbReference type="ARBA" id="ARBA00023002"/>
    </source>
</evidence>
<evidence type="ECO:0000313" key="7">
    <source>
        <dbReference type="EMBL" id="GAA4339820.1"/>
    </source>
</evidence>
<sequence>MTPDLFDTPDDDSLPATQPLAPGAVLLRRFARSCDEALLAGVAQVLAQAPLRHLVTPGGFRMSVAMSNCGALGWVSDLAGYRYDAKDPQSGHPWPAMPAAFRDLAVAAARAGGFEGFSPDACLINRYEPGTRLSLHQDRDEGHYDWPIVSVSLGLPAVFLFGGPKRSDKAQRVPLAHGDVVVWGGPSRLHYHGVLPVKEGVHALTGGCRINLTFRKAG</sequence>
<evidence type="ECO:0000256" key="3">
    <source>
        <dbReference type="ARBA" id="ARBA00022964"/>
    </source>
</evidence>
<keyword evidence="8" id="KW-1185">Reference proteome</keyword>
<evidence type="ECO:0000256" key="1">
    <source>
        <dbReference type="ARBA" id="ARBA00001954"/>
    </source>
</evidence>
<name>A0ABP8HIV9_9BURK</name>
<evidence type="ECO:0000313" key="8">
    <source>
        <dbReference type="Proteomes" id="UP001500975"/>
    </source>
</evidence>
<comment type="caution">
    <text evidence="7">The sequence shown here is derived from an EMBL/GenBank/DDBJ whole genome shotgun (WGS) entry which is preliminary data.</text>
</comment>
<gene>
    <name evidence="7" type="primary">alkB</name>
    <name evidence="7" type="ORF">GCM10023165_19450</name>
</gene>
<feature type="domain" description="Fe2OG dioxygenase" evidence="6">
    <location>
        <begin position="118"/>
        <end position="218"/>
    </location>
</feature>
<accession>A0ABP8HIV9</accession>
<dbReference type="Gene3D" id="2.60.120.590">
    <property type="entry name" value="Alpha-ketoglutarate-dependent dioxygenase AlkB-like"/>
    <property type="match status" value="1"/>
</dbReference>
<keyword evidence="2" id="KW-0479">Metal-binding</keyword>
<dbReference type="PROSITE" id="PS51471">
    <property type="entry name" value="FE2OG_OXY"/>
    <property type="match status" value="1"/>
</dbReference>
<proteinExistence type="predicted"/>
<keyword evidence="4" id="KW-0560">Oxidoreductase</keyword>
<dbReference type="SUPFAM" id="SSF51197">
    <property type="entry name" value="Clavaminate synthase-like"/>
    <property type="match status" value="1"/>
</dbReference>
<dbReference type="InterPro" id="IPR037151">
    <property type="entry name" value="AlkB-like_sf"/>
</dbReference>
<reference evidence="8" key="1">
    <citation type="journal article" date="2019" name="Int. J. Syst. Evol. Microbiol.">
        <title>The Global Catalogue of Microorganisms (GCM) 10K type strain sequencing project: providing services to taxonomists for standard genome sequencing and annotation.</title>
        <authorList>
            <consortium name="The Broad Institute Genomics Platform"/>
            <consortium name="The Broad Institute Genome Sequencing Center for Infectious Disease"/>
            <person name="Wu L."/>
            <person name="Ma J."/>
        </authorList>
    </citation>
    <scope>NUCLEOTIDE SEQUENCE [LARGE SCALE GENOMIC DNA]</scope>
    <source>
        <strain evidence="8">JCM 17804</strain>
    </source>
</reference>
<evidence type="ECO:0000256" key="2">
    <source>
        <dbReference type="ARBA" id="ARBA00022723"/>
    </source>
</evidence>
<protein>
    <submittedName>
        <fullName evidence="7">DNA oxidative demethylase AlkB</fullName>
    </submittedName>
</protein>
<evidence type="ECO:0000259" key="6">
    <source>
        <dbReference type="PROSITE" id="PS51471"/>
    </source>
</evidence>
<dbReference type="PANTHER" id="PTHR16557:SF2">
    <property type="entry name" value="NUCLEIC ACID DIOXYGENASE ALKBH1"/>
    <property type="match status" value="1"/>
</dbReference>
<dbReference type="Pfam" id="PF13532">
    <property type="entry name" value="2OG-FeII_Oxy_2"/>
    <property type="match status" value="1"/>
</dbReference>
<dbReference type="PANTHER" id="PTHR16557">
    <property type="entry name" value="ALKYLATED DNA REPAIR PROTEIN ALKB-RELATED"/>
    <property type="match status" value="1"/>
</dbReference>
<dbReference type="NCBIfam" id="NF011930">
    <property type="entry name" value="PRK15401.1"/>
    <property type="match status" value="1"/>
</dbReference>
<comment type="cofactor">
    <cofactor evidence="1">
        <name>Fe(2+)</name>
        <dbReference type="ChEBI" id="CHEBI:29033"/>
    </cofactor>
</comment>
<dbReference type="InterPro" id="IPR005123">
    <property type="entry name" value="Oxoglu/Fe-dep_dioxygenase_dom"/>
</dbReference>
<keyword evidence="3" id="KW-0223">Dioxygenase</keyword>
<dbReference type="RefSeq" id="WP_345537510.1">
    <property type="nucleotide sequence ID" value="NZ_BAABGJ010000015.1"/>
</dbReference>
<evidence type="ECO:0000256" key="5">
    <source>
        <dbReference type="ARBA" id="ARBA00023004"/>
    </source>
</evidence>
<dbReference type="EMBL" id="BAABGJ010000015">
    <property type="protein sequence ID" value="GAA4339820.1"/>
    <property type="molecule type" value="Genomic_DNA"/>
</dbReference>
<dbReference type="InterPro" id="IPR027450">
    <property type="entry name" value="AlkB-like"/>
</dbReference>